<dbReference type="Pfam" id="PF16015">
    <property type="entry name" value="Promethin"/>
    <property type="match status" value="1"/>
</dbReference>
<dbReference type="STRING" id="98403.A0A151GJ60"/>
<name>A0A151GJ60_DRECN</name>
<keyword evidence="3" id="KW-1185">Reference proteome</keyword>
<sequence>MSSKQNVQPQVGDKANGKAGAIYSLVQRSLDQVVKPSVRHRAYDSASTFASSRPILFSFAASQLALSFLPLLLFVFFAASTVAFALGTAIVFALFWISLAFLVLVPALLVTSSIAVFVWAWALGSFLVARWLYNHAPTAVKRDVHANHANGPAKPSIPVKNVAGVGYAQ</sequence>
<evidence type="ECO:0000313" key="2">
    <source>
        <dbReference type="EMBL" id="KYK57118.1"/>
    </source>
</evidence>
<organism evidence="2 3">
    <name type="scientific">Drechmeria coniospora</name>
    <name type="common">Nematophagous fungus</name>
    <name type="synonym">Meria coniospora</name>
    <dbReference type="NCBI Taxonomy" id="98403"/>
    <lineage>
        <taxon>Eukaryota</taxon>
        <taxon>Fungi</taxon>
        <taxon>Dikarya</taxon>
        <taxon>Ascomycota</taxon>
        <taxon>Pezizomycotina</taxon>
        <taxon>Sordariomycetes</taxon>
        <taxon>Hypocreomycetidae</taxon>
        <taxon>Hypocreales</taxon>
        <taxon>Ophiocordycipitaceae</taxon>
        <taxon>Drechmeria</taxon>
    </lineage>
</organism>
<evidence type="ECO:0000313" key="3">
    <source>
        <dbReference type="Proteomes" id="UP000076580"/>
    </source>
</evidence>
<dbReference type="Proteomes" id="UP000076580">
    <property type="component" value="Chromosome 02"/>
</dbReference>
<dbReference type="AlphaFoldDB" id="A0A151GJ60"/>
<dbReference type="OrthoDB" id="3928876at2759"/>
<reference evidence="2 3" key="1">
    <citation type="journal article" date="2016" name="Sci. Rep.">
        <title>Insights into Adaptations to a Near-Obligate Nematode Endoparasitic Lifestyle from the Finished Genome of Drechmeria coniospora.</title>
        <authorList>
            <person name="Zhang L."/>
            <person name="Zhou Z."/>
            <person name="Guo Q."/>
            <person name="Fokkens L."/>
            <person name="Miskei M."/>
            <person name="Pocsi I."/>
            <person name="Zhang W."/>
            <person name="Chen M."/>
            <person name="Wang L."/>
            <person name="Sun Y."/>
            <person name="Donzelli B.G."/>
            <person name="Gibson D.M."/>
            <person name="Nelson D.R."/>
            <person name="Luo J.G."/>
            <person name="Rep M."/>
            <person name="Liu H."/>
            <person name="Yang S."/>
            <person name="Wang J."/>
            <person name="Krasnoff S.B."/>
            <person name="Xu Y."/>
            <person name="Molnar I."/>
            <person name="Lin M."/>
        </authorList>
    </citation>
    <scope>NUCLEOTIDE SEQUENCE [LARGE SCALE GENOMIC DNA]</scope>
    <source>
        <strain evidence="2 3">ARSEF 6962</strain>
    </source>
</reference>
<dbReference type="InParanoid" id="A0A151GJ60"/>
<feature type="transmembrane region" description="Helical" evidence="1">
    <location>
        <begin position="84"/>
        <end position="108"/>
    </location>
</feature>
<protein>
    <submittedName>
        <fullName evidence="2">Uncharacterized protein</fullName>
    </submittedName>
</protein>
<dbReference type="GeneID" id="63716768"/>
<dbReference type="RefSeq" id="XP_040656470.1">
    <property type="nucleotide sequence ID" value="XM_040801437.1"/>
</dbReference>
<evidence type="ECO:0000256" key="1">
    <source>
        <dbReference type="SAM" id="Phobius"/>
    </source>
</evidence>
<keyword evidence="1" id="KW-0472">Membrane</keyword>
<comment type="caution">
    <text evidence="2">The sequence shown here is derived from an EMBL/GenBank/DDBJ whole genome shotgun (WGS) entry which is preliminary data.</text>
</comment>
<dbReference type="EMBL" id="LAYC01000002">
    <property type="protein sequence ID" value="KYK57118.1"/>
    <property type="molecule type" value="Genomic_DNA"/>
</dbReference>
<proteinExistence type="predicted"/>
<accession>A0A151GJ60</accession>
<gene>
    <name evidence="2" type="ORF">DCS_04125</name>
</gene>
<feature type="transmembrane region" description="Helical" evidence="1">
    <location>
        <begin position="55"/>
        <end position="77"/>
    </location>
</feature>
<feature type="transmembrane region" description="Helical" evidence="1">
    <location>
        <begin position="114"/>
        <end position="133"/>
    </location>
</feature>
<keyword evidence="1" id="KW-0812">Transmembrane</keyword>
<keyword evidence="1" id="KW-1133">Transmembrane helix</keyword>